<organism evidence="1 2">
    <name type="scientific">Mycobacterium bourgelatii</name>
    <dbReference type="NCBI Taxonomy" id="1273442"/>
    <lineage>
        <taxon>Bacteria</taxon>
        <taxon>Bacillati</taxon>
        <taxon>Actinomycetota</taxon>
        <taxon>Actinomycetes</taxon>
        <taxon>Mycobacteriales</taxon>
        <taxon>Mycobacteriaceae</taxon>
        <taxon>Mycobacterium</taxon>
    </lineage>
</organism>
<dbReference type="AlphaFoldDB" id="A0A7I9YZE7"/>
<evidence type="ECO:0000313" key="1">
    <source>
        <dbReference type="EMBL" id="GFG93936.1"/>
    </source>
</evidence>
<name>A0A7I9YZE7_MYCBU</name>
<proteinExistence type="predicted"/>
<keyword evidence="2" id="KW-1185">Reference proteome</keyword>
<reference evidence="1 2" key="1">
    <citation type="journal article" date="2019" name="Emerg. Microbes Infect.">
        <title>Comprehensive subspecies identification of 175 nontuberculous mycobacteria species based on 7547 genomic profiles.</title>
        <authorList>
            <person name="Matsumoto Y."/>
            <person name="Kinjo T."/>
            <person name="Motooka D."/>
            <person name="Nabeya D."/>
            <person name="Jung N."/>
            <person name="Uechi K."/>
            <person name="Horii T."/>
            <person name="Iida T."/>
            <person name="Fujita J."/>
            <person name="Nakamura S."/>
        </authorList>
    </citation>
    <scope>NUCLEOTIDE SEQUENCE [LARGE SCALE GENOMIC DNA]</scope>
    <source>
        <strain evidence="1 2">JCM 30725</strain>
    </source>
</reference>
<protein>
    <submittedName>
        <fullName evidence="1">Uncharacterized protein</fullName>
    </submittedName>
</protein>
<gene>
    <name evidence="1" type="ORF">MBOU_59780</name>
</gene>
<evidence type="ECO:0000313" key="2">
    <source>
        <dbReference type="Proteomes" id="UP000465360"/>
    </source>
</evidence>
<dbReference type="EMBL" id="BLKZ01000002">
    <property type="protein sequence ID" value="GFG93936.1"/>
    <property type="molecule type" value="Genomic_DNA"/>
</dbReference>
<accession>A0A7I9YZE7</accession>
<comment type="caution">
    <text evidence="1">The sequence shown here is derived from an EMBL/GenBank/DDBJ whole genome shotgun (WGS) entry which is preliminary data.</text>
</comment>
<dbReference type="Proteomes" id="UP000465360">
    <property type="component" value="Unassembled WGS sequence"/>
</dbReference>
<sequence length="105" mass="11644">MVATRVAKFTDARTPGSLFNVRSTFFAHAAQDIPVTSSWTRWTCVRCSSDAAVGDDADADIVAVTSSSFSCELTLTKSSPPSPWFPLPVRHAWHTLTIRDDMRRR</sequence>